<evidence type="ECO:0000313" key="4">
    <source>
        <dbReference type="EMBL" id="MBY25943.1"/>
    </source>
</evidence>
<dbReference type="PANTHER" id="PTHR10887">
    <property type="entry name" value="DNA2/NAM7 HELICASE FAMILY"/>
    <property type="match status" value="1"/>
</dbReference>
<dbReference type="InterPro" id="IPR041677">
    <property type="entry name" value="DNA2/NAM7_AAA_11"/>
</dbReference>
<evidence type="ECO:0000259" key="3">
    <source>
        <dbReference type="Pfam" id="PF25396"/>
    </source>
</evidence>
<dbReference type="GO" id="GO:0004386">
    <property type="term" value="F:helicase activity"/>
    <property type="evidence" value="ECO:0007669"/>
    <property type="project" value="InterPro"/>
</dbReference>
<dbReference type="Pfam" id="PF25396">
    <property type="entry name" value="ZNFX1"/>
    <property type="match status" value="1"/>
</dbReference>
<dbReference type="EMBL" id="GGMR01013324">
    <property type="protein sequence ID" value="MBY25943.1"/>
    <property type="molecule type" value="Transcribed_RNA"/>
</dbReference>
<dbReference type="GO" id="GO:0031048">
    <property type="term" value="P:regulatory ncRNA-mediated heterochromatin formation"/>
    <property type="evidence" value="ECO:0007669"/>
    <property type="project" value="TreeGrafter"/>
</dbReference>
<accession>A0A2S2P903</accession>
<dbReference type="InterPro" id="IPR041679">
    <property type="entry name" value="DNA2/NAM7-like_C"/>
</dbReference>
<protein>
    <submittedName>
        <fullName evidence="4">NFX1-type zinc finger-containing protein 1</fullName>
    </submittedName>
</protein>
<dbReference type="InterPro" id="IPR047187">
    <property type="entry name" value="SF1_C_Upf1"/>
</dbReference>
<feature type="domain" description="ZNFX1" evidence="3">
    <location>
        <begin position="105"/>
        <end position="183"/>
    </location>
</feature>
<organism evidence="4">
    <name type="scientific">Schizaphis graminum</name>
    <name type="common">Green bug aphid</name>
    <dbReference type="NCBI Taxonomy" id="13262"/>
    <lineage>
        <taxon>Eukaryota</taxon>
        <taxon>Metazoa</taxon>
        <taxon>Ecdysozoa</taxon>
        <taxon>Arthropoda</taxon>
        <taxon>Hexapoda</taxon>
        <taxon>Insecta</taxon>
        <taxon>Pterygota</taxon>
        <taxon>Neoptera</taxon>
        <taxon>Paraneoptera</taxon>
        <taxon>Hemiptera</taxon>
        <taxon>Sternorrhyncha</taxon>
        <taxon>Aphidomorpha</taxon>
        <taxon>Aphidoidea</taxon>
        <taxon>Aphididae</taxon>
        <taxon>Aphidini</taxon>
        <taxon>Schizaphis</taxon>
    </lineage>
</organism>
<dbReference type="Pfam" id="PF13086">
    <property type="entry name" value="AAA_11"/>
    <property type="match status" value="1"/>
</dbReference>
<dbReference type="InterPro" id="IPR027417">
    <property type="entry name" value="P-loop_NTPase"/>
</dbReference>
<dbReference type="CDD" id="cd18808">
    <property type="entry name" value="SF1_C_Upf1"/>
    <property type="match status" value="1"/>
</dbReference>
<reference evidence="4" key="1">
    <citation type="submission" date="2018-04" db="EMBL/GenBank/DDBJ databases">
        <title>Transcriptome of Schizaphis graminum biotype I.</title>
        <authorList>
            <person name="Scully E.D."/>
            <person name="Geib S.M."/>
            <person name="Palmer N.A."/>
            <person name="Koch K."/>
            <person name="Bradshaw J."/>
            <person name="Heng-Moss T."/>
            <person name="Sarath G."/>
        </authorList>
    </citation>
    <scope>NUCLEOTIDE SEQUENCE</scope>
</reference>
<feature type="domain" description="DNA2/NAM7 helicase helicase" evidence="1">
    <location>
        <begin position="269"/>
        <end position="660"/>
    </location>
</feature>
<dbReference type="GO" id="GO:0031380">
    <property type="term" value="C:nuclear RNA-directed RNA polymerase complex"/>
    <property type="evidence" value="ECO:0007669"/>
    <property type="project" value="TreeGrafter"/>
</dbReference>
<dbReference type="InterPro" id="IPR057373">
    <property type="entry name" value="ZNFX1"/>
</dbReference>
<evidence type="ECO:0000259" key="2">
    <source>
        <dbReference type="Pfam" id="PF13087"/>
    </source>
</evidence>
<feature type="domain" description="DNA2/NAM7 helicase-like C-terminal" evidence="2">
    <location>
        <begin position="672"/>
        <end position="857"/>
    </location>
</feature>
<dbReference type="InterPro" id="IPR045055">
    <property type="entry name" value="DNA2/NAM7-like"/>
</dbReference>
<gene>
    <name evidence="4" type="primary">ZNFX1_2</name>
    <name evidence="4" type="ORF">g.169142</name>
</gene>
<dbReference type="AlphaFoldDB" id="A0A2S2P903"/>
<dbReference type="PANTHER" id="PTHR10887:SF341">
    <property type="entry name" value="NFX1-TYPE ZINC FINGER-CONTAINING PROTEIN 1"/>
    <property type="match status" value="1"/>
</dbReference>
<name>A0A2S2P903_SCHGA</name>
<sequence>MTKKKKEDYTLKYKWLENDLSNSSMVTSVSCFDDYRRIPLYPTLEDITNGPPVLYANYIDRPYKNCDEYLNNFFRLMREDFVSVIRDTLKTINANKSVLEREMDRLWYYSNVKIEKKRNSSVTMYLQFDTPNKAKNFNYEDSKRFKNGALLLLSKDSFITFSLGIVTDTFRLNKGIVGVDVVDFEEVNKWSSIALLEPDVFYEPYRYVLGVFQDLCETNFPMKNYIIHGIKEISYPSYLTGNSVYTINGITFDILQNDQWPSAEILNMDINQYEAFKGALTKEFTMIQGPPGTGKTYIGLEIVKVIIENMYDTNKLNHPIMVVCMTNHALDQFLEGIWKITRNISRFGRGTKSDILVNYIPTMSVARKDECANIYVDARRDVKASIQNENQHLLNIKEVDRNEGVVDLSLLIQVLDENGFNTWFQDSYDLLAWLLHGISSVNGMNPIDFLKKDKLFATQFSKLNKNKTNKKVYCITLKSIKLYCTQIQCQLNDTSRNLKDDDPKKKDLENSLKIMRTIEDHIAKHLKLYKSGSSEKFKNLNNRDLLEKRDRWLLYYNWIRLYITKEYNNIENIKSTTRQCRRDMNKFKSIGYLKPVQNKYVIGMTTTAAAKNRYLLKNLKCPIVIIEEAAEVLEPHIVASLSEYCEHLILIGDHKQLRPQTANHIIGKKYRLEISLFERMVNNKIPSYVLAEQHRMRPEIAGLVAPVIYPHLRNHASVMERPNVKGVGMNVFCMTHNVHEEKNYELSSFVNSAEAKFLVALANYLLKQGYYPEDITIMAMYNAQVVYISNLIKSPPFEHLADIRVSSVDGYQGEENEIVLLSLVRSNNNYSIGFLKTNNRVCVALSRARLGFYIAGDLKLLARASKLWSSVKKYLSNMNALGPTLLLKCQIHNKCLGSVSNHLDFQRFTVCQLKCNAKLSCGHLCEKLCHVEDRDHLMVKCSNVCNRKCLRDHKCHKMCYEDCSCQVLISQISDCGHIVQGKCCDIENMKCNMKVKKTLSCGHTLEKNCFEQFNCNQICKKPNLNCLFRHLCKKPCGVNCGSCTHLIPIIMKCGHISEFSCSQEPDTVECLECKDYQKPFMSRNDVNRLVLEKNNSGIKVL</sequence>
<proteinExistence type="predicted"/>
<dbReference type="Pfam" id="PF13087">
    <property type="entry name" value="AAA_12"/>
    <property type="match status" value="1"/>
</dbReference>
<evidence type="ECO:0000259" key="1">
    <source>
        <dbReference type="Pfam" id="PF13086"/>
    </source>
</evidence>
<dbReference type="SUPFAM" id="SSF52540">
    <property type="entry name" value="P-loop containing nucleoside triphosphate hydrolases"/>
    <property type="match status" value="1"/>
</dbReference>
<dbReference type="Gene3D" id="3.40.50.300">
    <property type="entry name" value="P-loop containing nucleotide triphosphate hydrolases"/>
    <property type="match status" value="3"/>
</dbReference>
<dbReference type="PROSITE" id="PS51257">
    <property type="entry name" value="PROKAR_LIPOPROTEIN"/>
    <property type="match status" value="1"/>
</dbReference>